<comment type="similarity">
    <text evidence="1">Belongs to the BCL7 family.</text>
</comment>
<organism evidence="3">
    <name type="scientific">Mustela putorius furo</name>
    <name type="common">European domestic ferret</name>
    <name type="synonym">Mustela furo</name>
    <dbReference type="NCBI Taxonomy" id="9669"/>
    <lineage>
        <taxon>Eukaryota</taxon>
        <taxon>Metazoa</taxon>
        <taxon>Chordata</taxon>
        <taxon>Craniata</taxon>
        <taxon>Vertebrata</taxon>
        <taxon>Euteleostomi</taxon>
        <taxon>Mammalia</taxon>
        <taxon>Eutheria</taxon>
        <taxon>Laurasiatheria</taxon>
        <taxon>Carnivora</taxon>
        <taxon>Caniformia</taxon>
        <taxon>Musteloidea</taxon>
        <taxon>Mustelidae</taxon>
        <taxon>Mustelinae</taxon>
        <taxon>Mustela</taxon>
    </lineage>
</organism>
<dbReference type="Ensembl" id="ENSMPUT00000015086.1">
    <property type="protein sequence ID" value="ENSMPUP00000014850.1"/>
    <property type="gene ID" value="ENSMPUG00000014961.1"/>
</dbReference>
<evidence type="ECO:0000313" key="3">
    <source>
        <dbReference type="Ensembl" id="ENSMPUP00000014850.1"/>
    </source>
</evidence>
<dbReference type="PANTHER" id="PTHR12767">
    <property type="entry name" value="BCL7 RELATED"/>
    <property type="match status" value="1"/>
</dbReference>
<dbReference type="STRING" id="9669.ENSMPUP00000014850"/>
<evidence type="ECO:0000256" key="1">
    <source>
        <dbReference type="ARBA" id="ARBA00010326"/>
    </source>
</evidence>
<sequence length="158" mass="17123">MFKWMPVVDPPGGGATKVRWQDRENLRPGEAGQGCQAPNLILLDLNDENSNQRFHLEGSLQKSTEPSPYSHPVSSVGPLAEIPQGFRPLRLGRERDPGGLTAGSSDELPILTKEEPVPGLLEAEAPEAYSILQPVPPVLEIAQADPEDLHICPNVPEP</sequence>
<reference evidence="3" key="1">
    <citation type="submission" date="2024-06" db="UniProtKB">
        <authorList>
            <consortium name="Ensembl"/>
        </authorList>
    </citation>
    <scope>IDENTIFICATION</scope>
</reference>
<dbReference type="InterPro" id="IPR006804">
    <property type="entry name" value="BCL7"/>
</dbReference>
<feature type="region of interest" description="Disordered" evidence="2">
    <location>
        <begin position="52"/>
        <end position="111"/>
    </location>
</feature>
<dbReference type="InParanoid" id="M3YU40"/>
<dbReference type="EMBL" id="AEYP01076048">
    <property type="status" value="NOT_ANNOTATED_CDS"/>
    <property type="molecule type" value="Genomic_DNA"/>
</dbReference>
<dbReference type="OMA" id="EDLHICP"/>
<dbReference type="PANTHER" id="PTHR12767:SF10">
    <property type="entry name" value="B-CELL CLL_LYMPHOMA 7 PROTEIN FAMILY MEMBER C"/>
    <property type="match status" value="1"/>
</dbReference>
<evidence type="ECO:0000256" key="2">
    <source>
        <dbReference type="SAM" id="MobiDB-lite"/>
    </source>
</evidence>
<name>M3YU40_MUSPF</name>
<dbReference type="GeneTree" id="ENSGT00980000202770"/>
<accession>M3YU40</accession>
<dbReference type="eggNOG" id="KOG4095">
    <property type="taxonomic scope" value="Eukaryota"/>
</dbReference>
<dbReference type="GO" id="GO:0016514">
    <property type="term" value="C:SWI/SNF complex"/>
    <property type="evidence" value="ECO:0007669"/>
    <property type="project" value="UniProtKB-ARBA"/>
</dbReference>
<protein>
    <submittedName>
        <fullName evidence="3">Uncharacterized protein</fullName>
    </submittedName>
</protein>
<proteinExistence type="inferred from homology"/>
<dbReference type="AlphaFoldDB" id="M3YU40"/>